<organism evidence="8 9">
    <name type="scientific">Streptomyces malaysiensis subsp. samsunensis</name>
    <dbReference type="NCBI Taxonomy" id="459658"/>
    <lineage>
        <taxon>Bacteria</taxon>
        <taxon>Bacillati</taxon>
        <taxon>Actinomycetota</taxon>
        <taxon>Actinomycetes</taxon>
        <taxon>Kitasatosporales</taxon>
        <taxon>Streptomycetaceae</taxon>
        <taxon>Streptomyces</taxon>
        <taxon>Streptomyces violaceusniger group</taxon>
    </lineage>
</organism>
<name>A0A9X2RZ18_STRMQ</name>
<dbReference type="GO" id="GO:0005886">
    <property type="term" value="C:plasma membrane"/>
    <property type="evidence" value="ECO:0007669"/>
    <property type="project" value="UniProtKB-SubCell"/>
</dbReference>
<feature type="transmembrane region" description="Helical" evidence="7">
    <location>
        <begin position="41"/>
        <end position="61"/>
    </location>
</feature>
<dbReference type="AlphaFoldDB" id="A0A9X2RZ18"/>
<feature type="transmembrane region" description="Helical" evidence="7">
    <location>
        <begin position="197"/>
        <end position="221"/>
    </location>
</feature>
<gene>
    <name evidence="8" type="ORF">NQU54_44845</name>
</gene>
<evidence type="ECO:0000313" key="9">
    <source>
        <dbReference type="Proteomes" id="UP001142400"/>
    </source>
</evidence>
<evidence type="ECO:0000256" key="2">
    <source>
        <dbReference type="ARBA" id="ARBA00022475"/>
    </source>
</evidence>
<dbReference type="PANTHER" id="PTHR32196:SF72">
    <property type="entry name" value="RIBOSE IMPORT PERMEASE PROTEIN RBSC"/>
    <property type="match status" value="1"/>
</dbReference>
<feature type="transmembrane region" description="Helical" evidence="7">
    <location>
        <begin position="98"/>
        <end position="116"/>
    </location>
</feature>
<feature type="transmembrane region" description="Helical" evidence="7">
    <location>
        <begin position="73"/>
        <end position="91"/>
    </location>
</feature>
<comment type="subcellular location">
    <subcellularLocation>
        <location evidence="1">Cell membrane</location>
        <topology evidence="1">Multi-pass membrane protein</topology>
    </subcellularLocation>
</comment>
<keyword evidence="5 7" id="KW-0472">Membrane</keyword>
<feature type="transmembrane region" description="Helical" evidence="7">
    <location>
        <begin position="122"/>
        <end position="145"/>
    </location>
</feature>
<dbReference type="PANTHER" id="PTHR32196">
    <property type="entry name" value="ABC TRANSPORTER PERMEASE PROTEIN YPHD-RELATED-RELATED"/>
    <property type="match status" value="1"/>
</dbReference>
<keyword evidence="3 7" id="KW-0812">Transmembrane</keyword>
<dbReference type="CDD" id="cd06579">
    <property type="entry name" value="TM_PBP1_transp_AraH_like"/>
    <property type="match status" value="1"/>
</dbReference>
<dbReference type="InterPro" id="IPR001851">
    <property type="entry name" value="ABC_transp_permease"/>
</dbReference>
<feature type="region of interest" description="Disordered" evidence="6">
    <location>
        <begin position="1"/>
        <end position="25"/>
    </location>
</feature>
<feature type="transmembrane region" description="Helical" evidence="7">
    <location>
        <begin position="325"/>
        <end position="342"/>
    </location>
</feature>
<sequence>MTSQDARTTLEMPPEKPPAEDNAVTTTNGWRPSLLRLTERFGLVMLLLGVAVYFALNPATSATFPTVSNLRNIVANESVLILVALAALIPLVAHRFDLSVGAIVALTSIAAAKATTSMELPILVGVVIAVTIGALVGLANGILIAYFRANSLVITLGMATLLGGVASAWSGHQTIVGVPVTLTNFGNGLWFGVPRPVYLVIVAALAMSFLLGLTIFGRRLLSVGVNETAAHLVGLPVQRTVALAFVASGALAGLAGALLLARTGSAASEVGVGYLLPALAAIFLGSTTIRPGRYTVAGTLVGVFFVAISINGLTLAGAADWVEPAFNGGAVIVAVAVSSLLTHRRLTGASR</sequence>
<evidence type="ECO:0000313" key="8">
    <source>
        <dbReference type="EMBL" id="MCQ8835962.1"/>
    </source>
</evidence>
<dbReference type="GO" id="GO:0022857">
    <property type="term" value="F:transmembrane transporter activity"/>
    <property type="evidence" value="ECO:0007669"/>
    <property type="project" value="InterPro"/>
</dbReference>
<evidence type="ECO:0000256" key="7">
    <source>
        <dbReference type="SAM" id="Phobius"/>
    </source>
</evidence>
<proteinExistence type="predicted"/>
<evidence type="ECO:0000256" key="6">
    <source>
        <dbReference type="SAM" id="MobiDB-lite"/>
    </source>
</evidence>
<dbReference type="RefSeq" id="WP_257636052.1">
    <property type="nucleotide sequence ID" value="NZ_JANIIC010000098.1"/>
</dbReference>
<accession>A0A9X2RZ18</accession>
<feature type="transmembrane region" description="Helical" evidence="7">
    <location>
        <begin position="152"/>
        <end position="170"/>
    </location>
</feature>
<dbReference type="Proteomes" id="UP001142400">
    <property type="component" value="Unassembled WGS sequence"/>
</dbReference>
<keyword evidence="4 7" id="KW-1133">Transmembrane helix</keyword>
<keyword evidence="9" id="KW-1185">Reference proteome</keyword>
<comment type="caution">
    <text evidence="8">The sequence shown here is derived from an EMBL/GenBank/DDBJ whole genome shotgun (WGS) entry which is preliminary data.</text>
</comment>
<evidence type="ECO:0000256" key="4">
    <source>
        <dbReference type="ARBA" id="ARBA00022989"/>
    </source>
</evidence>
<evidence type="ECO:0000256" key="1">
    <source>
        <dbReference type="ARBA" id="ARBA00004651"/>
    </source>
</evidence>
<reference evidence="8" key="1">
    <citation type="submission" date="2022-06" db="EMBL/GenBank/DDBJ databases">
        <title>WGS of actinobacteria.</title>
        <authorList>
            <person name="Thawai C."/>
        </authorList>
    </citation>
    <scope>NUCLEOTIDE SEQUENCE</scope>
    <source>
        <strain evidence="8">DSM 42010</strain>
    </source>
</reference>
<evidence type="ECO:0000256" key="3">
    <source>
        <dbReference type="ARBA" id="ARBA00022692"/>
    </source>
</evidence>
<keyword evidence="2" id="KW-1003">Cell membrane</keyword>
<dbReference type="EMBL" id="JANIIC010000098">
    <property type="protein sequence ID" value="MCQ8835962.1"/>
    <property type="molecule type" value="Genomic_DNA"/>
</dbReference>
<feature type="transmembrane region" description="Helical" evidence="7">
    <location>
        <begin position="296"/>
        <end position="319"/>
    </location>
</feature>
<feature type="transmembrane region" description="Helical" evidence="7">
    <location>
        <begin position="241"/>
        <end position="260"/>
    </location>
</feature>
<dbReference type="Pfam" id="PF02653">
    <property type="entry name" value="BPD_transp_2"/>
    <property type="match status" value="1"/>
</dbReference>
<evidence type="ECO:0000256" key="5">
    <source>
        <dbReference type="ARBA" id="ARBA00023136"/>
    </source>
</evidence>
<protein>
    <submittedName>
        <fullName evidence="8">ABC transporter permease</fullName>
    </submittedName>
</protein>
<feature type="transmembrane region" description="Helical" evidence="7">
    <location>
        <begin position="266"/>
        <end position="284"/>
    </location>
</feature>